<evidence type="ECO:0000259" key="2">
    <source>
        <dbReference type="PROSITE" id="PS51112"/>
    </source>
</evidence>
<dbReference type="InterPro" id="IPR023473">
    <property type="entry name" value="AMMECR1"/>
</dbReference>
<dbReference type="OrthoDB" id="24630at2759"/>
<name>A0A9P7N8G3_9HYPO</name>
<accession>A0A9P7N8G3</accession>
<dbReference type="NCBIfam" id="TIGR00296">
    <property type="entry name" value="TIGR00296 family protein"/>
    <property type="match status" value="1"/>
</dbReference>
<keyword evidence="4" id="KW-1185">Reference proteome</keyword>
<dbReference type="AlphaFoldDB" id="A0A9P7N8G3"/>
<dbReference type="PROSITE" id="PS51112">
    <property type="entry name" value="AMMECR1"/>
    <property type="match status" value="1"/>
</dbReference>
<feature type="region of interest" description="Disordered" evidence="1">
    <location>
        <begin position="66"/>
        <end position="91"/>
    </location>
</feature>
<dbReference type="Gene3D" id="3.30.700.20">
    <property type="entry name" value="Hypothetical protein ph0010, domain 1"/>
    <property type="match status" value="1"/>
</dbReference>
<sequence length="278" mass="30604">MATPAHCLACFEALDAHLDHRKPLSLSEVEASYALYQSSLSDSSPTKRAFKPFDLSRLDADAAAVDTADTADSSESSSSTTSPAWSSATTPATSISSLSLGTTSAPLFVTWNTLDREDDGDDDDDGDVSLRGCIGTFESQPLSIGIPEYAIISALHDTRFAPISKKELPKLQSAVTLLTDFEEADDAYDWDIGTHGIRLSFTDNGHRYGATYLPNVAAEQGWNKDETLYSLIRKAGWMGGRSRWKTLDLKVTRYQGRKASLNYPEFKRWKDWQASRQL</sequence>
<evidence type="ECO:0000313" key="3">
    <source>
        <dbReference type="EMBL" id="KAG5997618.1"/>
    </source>
</evidence>
<evidence type="ECO:0000256" key="1">
    <source>
        <dbReference type="SAM" id="MobiDB-lite"/>
    </source>
</evidence>
<dbReference type="InterPro" id="IPR002733">
    <property type="entry name" value="AMMECR1_domain"/>
</dbReference>
<reference evidence="3" key="1">
    <citation type="journal article" date="2020" name="bioRxiv">
        <title>Whole genome comparisons of ergot fungi reveals the divergence and evolution of species within the genus Claviceps are the result of varying mechanisms driving genome evolution and host range expansion.</title>
        <authorList>
            <person name="Wyka S.A."/>
            <person name="Mondo S.J."/>
            <person name="Liu M."/>
            <person name="Dettman J."/>
            <person name="Nalam V."/>
            <person name="Broders K.D."/>
        </authorList>
    </citation>
    <scope>NUCLEOTIDE SEQUENCE</scope>
    <source>
        <strain evidence="3">CCC 602</strain>
    </source>
</reference>
<dbReference type="PANTHER" id="PTHR13016:SF0">
    <property type="entry name" value="AMME SYNDROME CANDIDATE GENE 1 PROTEIN"/>
    <property type="match status" value="1"/>
</dbReference>
<dbReference type="SUPFAM" id="SSF143447">
    <property type="entry name" value="AMMECR1-like"/>
    <property type="match status" value="1"/>
</dbReference>
<protein>
    <recommendedName>
        <fullName evidence="2">AMMECR1 domain-containing protein</fullName>
    </recommendedName>
</protein>
<dbReference type="EMBL" id="SRPW01001930">
    <property type="protein sequence ID" value="KAG5997618.1"/>
    <property type="molecule type" value="Genomic_DNA"/>
</dbReference>
<dbReference type="Pfam" id="PF01871">
    <property type="entry name" value="AMMECR1"/>
    <property type="match status" value="1"/>
</dbReference>
<dbReference type="InterPro" id="IPR036071">
    <property type="entry name" value="AMMECR1_dom_sf"/>
</dbReference>
<dbReference type="Proteomes" id="UP000748025">
    <property type="component" value="Unassembled WGS sequence"/>
</dbReference>
<dbReference type="InterPro" id="IPR027485">
    <property type="entry name" value="AMMECR1_N"/>
</dbReference>
<evidence type="ECO:0000313" key="4">
    <source>
        <dbReference type="Proteomes" id="UP000748025"/>
    </source>
</evidence>
<dbReference type="PANTHER" id="PTHR13016">
    <property type="entry name" value="AMMECR1 HOMOLOG"/>
    <property type="match status" value="1"/>
</dbReference>
<comment type="caution">
    <text evidence="3">The sequence shown here is derived from an EMBL/GenBank/DDBJ whole genome shotgun (WGS) entry which is preliminary data.</text>
</comment>
<feature type="domain" description="AMMECR1" evidence="2">
    <location>
        <begin position="62"/>
        <end position="270"/>
    </location>
</feature>
<gene>
    <name evidence="3" type="ORF">E4U43_002591</name>
</gene>
<proteinExistence type="predicted"/>
<organism evidence="3 4">
    <name type="scientific">Claviceps pusilla</name>
    <dbReference type="NCBI Taxonomy" id="123648"/>
    <lineage>
        <taxon>Eukaryota</taxon>
        <taxon>Fungi</taxon>
        <taxon>Dikarya</taxon>
        <taxon>Ascomycota</taxon>
        <taxon>Pezizomycotina</taxon>
        <taxon>Sordariomycetes</taxon>
        <taxon>Hypocreomycetidae</taxon>
        <taxon>Hypocreales</taxon>
        <taxon>Clavicipitaceae</taxon>
        <taxon>Claviceps</taxon>
    </lineage>
</organism>